<organism evidence="1 2">
    <name type="scientific">Striga asiatica</name>
    <name type="common">Asiatic witchweed</name>
    <name type="synonym">Buchnera asiatica</name>
    <dbReference type="NCBI Taxonomy" id="4170"/>
    <lineage>
        <taxon>Eukaryota</taxon>
        <taxon>Viridiplantae</taxon>
        <taxon>Streptophyta</taxon>
        <taxon>Embryophyta</taxon>
        <taxon>Tracheophyta</taxon>
        <taxon>Spermatophyta</taxon>
        <taxon>Magnoliopsida</taxon>
        <taxon>eudicotyledons</taxon>
        <taxon>Gunneridae</taxon>
        <taxon>Pentapetalae</taxon>
        <taxon>asterids</taxon>
        <taxon>lamiids</taxon>
        <taxon>Lamiales</taxon>
        <taxon>Orobanchaceae</taxon>
        <taxon>Buchnereae</taxon>
        <taxon>Striga</taxon>
    </lineage>
</organism>
<dbReference type="AlphaFoldDB" id="A0A5A7R648"/>
<dbReference type="Proteomes" id="UP000325081">
    <property type="component" value="Unassembled WGS sequence"/>
</dbReference>
<sequence>MVVAVFRGAGRVEFVRTFGPLVVSEGNLCPTLGRLVEGWESGIQTLALDGAPVDGDMSSCESHSNHCTVAADLFYPTLDLLFLSPEPVNLSSTITPTARVISFNVSFAKSGPFVGPYFSLSHNLDMRVGGLLLVPLHLVLKPFDAVGDSR</sequence>
<dbReference type="EMBL" id="BKCP01010514">
    <property type="protein sequence ID" value="GER52898.1"/>
    <property type="molecule type" value="Genomic_DNA"/>
</dbReference>
<protein>
    <submittedName>
        <fullName evidence="1">NAD(P)H-quinone oxidoreductase subunit K</fullName>
    </submittedName>
</protein>
<evidence type="ECO:0000313" key="1">
    <source>
        <dbReference type="EMBL" id="GER52898.1"/>
    </source>
</evidence>
<name>A0A5A7R648_STRAF</name>
<proteinExistence type="predicted"/>
<evidence type="ECO:0000313" key="2">
    <source>
        <dbReference type="Proteomes" id="UP000325081"/>
    </source>
</evidence>
<reference evidence="2" key="1">
    <citation type="journal article" date="2019" name="Curr. Biol.">
        <title>Genome Sequence of Striga asiatica Provides Insight into the Evolution of Plant Parasitism.</title>
        <authorList>
            <person name="Yoshida S."/>
            <person name="Kim S."/>
            <person name="Wafula E.K."/>
            <person name="Tanskanen J."/>
            <person name="Kim Y.M."/>
            <person name="Honaas L."/>
            <person name="Yang Z."/>
            <person name="Spallek T."/>
            <person name="Conn C.E."/>
            <person name="Ichihashi Y."/>
            <person name="Cheong K."/>
            <person name="Cui S."/>
            <person name="Der J.P."/>
            <person name="Gundlach H."/>
            <person name="Jiao Y."/>
            <person name="Hori C."/>
            <person name="Ishida J.K."/>
            <person name="Kasahara H."/>
            <person name="Kiba T."/>
            <person name="Kim M.S."/>
            <person name="Koo N."/>
            <person name="Laohavisit A."/>
            <person name="Lee Y.H."/>
            <person name="Lumba S."/>
            <person name="McCourt P."/>
            <person name="Mortimer J.C."/>
            <person name="Mutuku J.M."/>
            <person name="Nomura T."/>
            <person name="Sasaki-Sekimoto Y."/>
            <person name="Seto Y."/>
            <person name="Wang Y."/>
            <person name="Wakatake T."/>
            <person name="Sakakibara H."/>
            <person name="Demura T."/>
            <person name="Yamaguchi S."/>
            <person name="Yoneyama K."/>
            <person name="Manabe R.I."/>
            <person name="Nelson D.C."/>
            <person name="Schulman A.H."/>
            <person name="Timko M.P."/>
            <person name="dePamphilis C.W."/>
            <person name="Choi D."/>
            <person name="Shirasu K."/>
        </authorList>
    </citation>
    <scope>NUCLEOTIDE SEQUENCE [LARGE SCALE GENOMIC DNA]</scope>
    <source>
        <strain evidence="2">cv. UVA1</strain>
    </source>
</reference>
<accession>A0A5A7R648</accession>
<keyword evidence="2" id="KW-1185">Reference proteome</keyword>
<gene>
    <name evidence="1" type="ORF">STAS_30373</name>
</gene>
<comment type="caution">
    <text evidence="1">The sequence shown here is derived from an EMBL/GenBank/DDBJ whole genome shotgun (WGS) entry which is preliminary data.</text>
</comment>